<organism evidence="1">
    <name type="scientific">viral metagenome</name>
    <dbReference type="NCBI Taxonomy" id="1070528"/>
    <lineage>
        <taxon>unclassified sequences</taxon>
        <taxon>metagenomes</taxon>
        <taxon>organismal metagenomes</taxon>
    </lineage>
</organism>
<protein>
    <submittedName>
        <fullName evidence="1">Uncharacterized protein</fullName>
    </submittedName>
</protein>
<dbReference type="EMBL" id="MT143887">
    <property type="protein sequence ID" value="QJB04681.1"/>
    <property type="molecule type" value="Genomic_DNA"/>
</dbReference>
<name>A0A6M3MA22_9ZZZZ</name>
<evidence type="ECO:0000313" key="1">
    <source>
        <dbReference type="EMBL" id="QJB04681.1"/>
    </source>
</evidence>
<accession>A0A6M3MA22</accession>
<gene>
    <name evidence="1" type="ORF">MM171B00223_0058</name>
</gene>
<dbReference type="AlphaFoldDB" id="A0A6M3MA22"/>
<reference evidence="1" key="1">
    <citation type="submission" date="2020-03" db="EMBL/GenBank/DDBJ databases">
        <title>The deep terrestrial virosphere.</title>
        <authorList>
            <person name="Holmfeldt K."/>
            <person name="Nilsson E."/>
            <person name="Simone D."/>
            <person name="Lopez-Fernandez M."/>
            <person name="Wu X."/>
            <person name="de Brujin I."/>
            <person name="Lundin D."/>
            <person name="Andersson A."/>
            <person name="Bertilsson S."/>
            <person name="Dopson M."/>
        </authorList>
    </citation>
    <scope>NUCLEOTIDE SEQUENCE</scope>
    <source>
        <strain evidence="1">MM171B00223</strain>
    </source>
</reference>
<proteinExistence type="predicted"/>
<sequence>MIKNIIIIILVMCFVGCYEPEVIEITGGVLSENLVEGIYKGKYIIIENNYAGNRYEVGTIVKLILNKSGILFIEK</sequence>